<protein>
    <submittedName>
        <fullName evidence="3">RNAse (Barnase) inhibitor barstar</fullName>
    </submittedName>
</protein>
<dbReference type="SUPFAM" id="SSF52038">
    <property type="entry name" value="Barstar-related"/>
    <property type="match status" value="1"/>
</dbReference>
<dbReference type="EMBL" id="RBXP01000003">
    <property type="protein sequence ID" value="RKT62428.1"/>
    <property type="molecule type" value="Genomic_DNA"/>
</dbReference>
<evidence type="ECO:0000259" key="2">
    <source>
        <dbReference type="Pfam" id="PF01337"/>
    </source>
</evidence>
<feature type="domain" description="Barstar (barnase inhibitor)" evidence="2">
    <location>
        <begin position="21"/>
        <end position="108"/>
    </location>
</feature>
<dbReference type="Gene3D" id="3.30.370.10">
    <property type="entry name" value="Barstar-like"/>
    <property type="match status" value="1"/>
</dbReference>
<sequence>MTPAMPGVFQLAGGQTPTADVTVDLGKCTKTAELLRQLGKALSFPDWYGANFDALFDCLSDPDVPARIHLHGLGAYLQHQPADFAVLVEVLRAACEARAEAEAPLTVWLDVAADLPLWPGA</sequence>
<dbReference type="InterPro" id="IPR000468">
    <property type="entry name" value="Barstar"/>
</dbReference>
<dbReference type="RefSeq" id="WP_121456734.1">
    <property type="nucleotide sequence ID" value="NZ_RBXP01000003.1"/>
</dbReference>
<dbReference type="OrthoDB" id="5295683at2"/>
<name>A0A495WRQ1_9RHOO</name>
<comment type="similarity">
    <text evidence="1">Belongs to the barstar family.</text>
</comment>
<dbReference type="InterPro" id="IPR035905">
    <property type="entry name" value="Barstar-like_sf"/>
</dbReference>
<reference evidence="3 4" key="1">
    <citation type="submission" date="2018-10" db="EMBL/GenBank/DDBJ databases">
        <title>Genomic Encyclopedia of Type Strains, Phase IV (KMG-IV): sequencing the most valuable type-strain genomes for metagenomic binning, comparative biology and taxonomic classification.</title>
        <authorList>
            <person name="Goeker M."/>
        </authorList>
    </citation>
    <scope>NUCLEOTIDE SEQUENCE [LARGE SCALE GENOMIC DNA]</scope>
    <source>
        <strain evidence="3 4">DSM 23841</strain>
    </source>
</reference>
<keyword evidence="4" id="KW-1185">Reference proteome</keyword>
<gene>
    <name evidence="3" type="ORF">DFR40_0315</name>
</gene>
<comment type="caution">
    <text evidence="3">The sequence shown here is derived from an EMBL/GenBank/DDBJ whole genome shotgun (WGS) entry which is preliminary data.</text>
</comment>
<organism evidence="3 4">
    <name type="scientific">Azonexus fungiphilus</name>
    <dbReference type="NCBI Taxonomy" id="146940"/>
    <lineage>
        <taxon>Bacteria</taxon>
        <taxon>Pseudomonadati</taxon>
        <taxon>Pseudomonadota</taxon>
        <taxon>Betaproteobacteria</taxon>
        <taxon>Rhodocyclales</taxon>
        <taxon>Azonexaceae</taxon>
        <taxon>Azonexus</taxon>
    </lineage>
</organism>
<evidence type="ECO:0000313" key="3">
    <source>
        <dbReference type="EMBL" id="RKT62428.1"/>
    </source>
</evidence>
<accession>A0A495WRQ1</accession>
<dbReference type="Proteomes" id="UP000270626">
    <property type="component" value="Unassembled WGS sequence"/>
</dbReference>
<proteinExistence type="inferred from homology"/>
<evidence type="ECO:0000256" key="1">
    <source>
        <dbReference type="ARBA" id="ARBA00006845"/>
    </source>
</evidence>
<evidence type="ECO:0000313" key="4">
    <source>
        <dbReference type="Proteomes" id="UP000270626"/>
    </source>
</evidence>
<dbReference type="AlphaFoldDB" id="A0A495WRQ1"/>
<dbReference type="Pfam" id="PF01337">
    <property type="entry name" value="Barstar"/>
    <property type="match status" value="1"/>
</dbReference>